<keyword evidence="4" id="KW-1185">Reference proteome</keyword>
<proteinExistence type="predicted"/>
<comment type="caution">
    <text evidence="3">The sequence shown here is derived from an EMBL/GenBank/DDBJ whole genome shotgun (WGS) entry which is preliminary data.</text>
</comment>
<feature type="chain" id="PRO_5046287963" evidence="2">
    <location>
        <begin position="24"/>
        <end position="141"/>
    </location>
</feature>
<sequence length="141" mass="14349">MHRFIRPFLLWLLLAALPLQGFAAAMQLSCGPMEQPAPASAAMSMSMSPGHHGQASPGHQHDAEADAAAQPSAPDHSSMDARAASSCSACSACCVGAVALPVDTVVTPVYGTAVPAPLPASPLLADFIPGGLERPPKRITA</sequence>
<evidence type="ECO:0000313" key="4">
    <source>
        <dbReference type="Proteomes" id="UP001158049"/>
    </source>
</evidence>
<dbReference type="Proteomes" id="UP001158049">
    <property type="component" value="Unassembled WGS sequence"/>
</dbReference>
<keyword evidence="2" id="KW-0732">Signal</keyword>
<feature type="region of interest" description="Disordered" evidence="1">
    <location>
        <begin position="39"/>
        <end position="80"/>
    </location>
</feature>
<evidence type="ECO:0000256" key="2">
    <source>
        <dbReference type="SAM" id="SignalP"/>
    </source>
</evidence>
<feature type="signal peptide" evidence="2">
    <location>
        <begin position="1"/>
        <end position="23"/>
    </location>
</feature>
<evidence type="ECO:0000256" key="1">
    <source>
        <dbReference type="SAM" id="MobiDB-lite"/>
    </source>
</evidence>
<protein>
    <submittedName>
        <fullName evidence="3">Uncharacterized protein</fullName>
    </submittedName>
</protein>
<feature type="compositionally biased region" description="Low complexity" evidence="1">
    <location>
        <begin position="39"/>
        <end position="49"/>
    </location>
</feature>
<reference evidence="3 4" key="1">
    <citation type="submission" date="2017-05" db="EMBL/GenBank/DDBJ databases">
        <authorList>
            <person name="Varghese N."/>
            <person name="Submissions S."/>
        </authorList>
    </citation>
    <scope>NUCLEOTIDE SEQUENCE [LARGE SCALE GENOMIC DNA]</scope>
    <source>
        <strain evidence="3 4">DSM 26001</strain>
    </source>
</reference>
<dbReference type="RefSeq" id="WP_283441316.1">
    <property type="nucleotide sequence ID" value="NZ_FXUL01000003.1"/>
</dbReference>
<name>A0ABY1PYC6_9BURK</name>
<gene>
    <name evidence="3" type="ORF">SAMN06295970_10337</name>
</gene>
<feature type="compositionally biased region" description="Low complexity" evidence="1">
    <location>
        <begin position="66"/>
        <end position="76"/>
    </location>
</feature>
<organism evidence="3 4">
    <name type="scientific">Noviherbaspirillum suwonense</name>
    <dbReference type="NCBI Taxonomy" id="1224511"/>
    <lineage>
        <taxon>Bacteria</taxon>
        <taxon>Pseudomonadati</taxon>
        <taxon>Pseudomonadota</taxon>
        <taxon>Betaproteobacteria</taxon>
        <taxon>Burkholderiales</taxon>
        <taxon>Oxalobacteraceae</taxon>
        <taxon>Noviherbaspirillum</taxon>
    </lineage>
</organism>
<accession>A0ABY1PYC6</accession>
<evidence type="ECO:0000313" key="3">
    <source>
        <dbReference type="EMBL" id="SMP51637.1"/>
    </source>
</evidence>
<dbReference type="EMBL" id="FXUL01000003">
    <property type="protein sequence ID" value="SMP51637.1"/>
    <property type="molecule type" value="Genomic_DNA"/>
</dbReference>